<evidence type="ECO:0000313" key="2">
    <source>
        <dbReference type="EMBL" id="QTD50415.1"/>
    </source>
</evidence>
<dbReference type="PROSITE" id="PS50404">
    <property type="entry name" value="GST_NTER"/>
    <property type="match status" value="1"/>
</dbReference>
<feature type="domain" description="GST N-terminal" evidence="1">
    <location>
        <begin position="1"/>
        <end position="73"/>
    </location>
</feature>
<evidence type="ECO:0000259" key="1">
    <source>
        <dbReference type="PROSITE" id="PS50404"/>
    </source>
</evidence>
<dbReference type="InterPro" id="IPR004045">
    <property type="entry name" value="Glutathione_S-Trfase_N"/>
</dbReference>
<keyword evidence="3" id="KW-1185">Reference proteome</keyword>
<dbReference type="CDD" id="cd00570">
    <property type="entry name" value="GST_N_family"/>
    <property type="match status" value="1"/>
</dbReference>
<accession>A0A8A4TV59</accession>
<dbReference type="EMBL" id="CP071793">
    <property type="protein sequence ID" value="QTD50415.1"/>
    <property type="molecule type" value="Genomic_DNA"/>
</dbReference>
<dbReference type="SUPFAM" id="SSF52833">
    <property type="entry name" value="Thioredoxin-like"/>
    <property type="match status" value="1"/>
</dbReference>
<protein>
    <submittedName>
        <fullName evidence="2">Glutathione S-transferase</fullName>
    </submittedName>
</protein>
<proteinExistence type="predicted"/>
<dbReference type="KEGG" id="scor:J3U87_32935"/>
<dbReference type="RefSeq" id="WP_237380093.1">
    <property type="nucleotide sequence ID" value="NZ_CP071793.1"/>
</dbReference>
<name>A0A8A4TV59_SULCO</name>
<gene>
    <name evidence="2" type="ORF">J3U87_32935</name>
</gene>
<dbReference type="Gene3D" id="3.40.30.10">
    <property type="entry name" value="Glutaredoxin"/>
    <property type="match status" value="1"/>
</dbReference>
<dbReference type="InterPro" id="IPR036249">
    <property type="entry name" value="Thioredoxin-like_sf"/>
</dbReference>
<organism evidence="2 3">
    <name type="scientific">Sulfidibacter corallicola</name>
    <dbReference type="NCBI Taxonomy" id="2818388"/>
    <lineage>
        <taxon>Bacteria</taxon>
        <taxon>Pseudomonadati</taxon>
        <taxon>Acidobacteriota</taxon>
        <taxon>Holophagae</taxon>
        <taxon>Acanthopleuribacterales</taxon>
        <taxon>Acanthopleuribacteraceae</taxon>
        <taxon>Sulfidibacter</taxon>
    </lineage>
</organism>
<dbReference type="Gene3D" id="1.20.1050.10">
    <property type="match status" value="1"/>
</dbReference>
<sequence length="186" mass="20990">MKLYGSYTSPFVRHCRIALMENQVPFEFEPTDYSQSAANSPTKRVPFLRDGELFFTDSSAILHHVRSKADKSFLATPGETELYALANTALDTAINVVLLEKDGITEERSAYVARQKSRITTCLEALNRSDFGFEGRPSDAQWRVACLLAWATYRNRFDYGRYNELCGFLARVQGIAEFQETAPPPA</sequence>
<dbReference type="AlphaFoldDB" id="A0A8A4TV59"/>
<dbReference type="Pfam" id="PF13417">
    <property type="entry name" value="GST_N_3"/>
    <property type="match status" value="1"/>
</dbReference>
<evidence type="ECO:0000313" key="3">
    <source>
        <dbReference type="Proteomes" id="UP000663929"/>
    </source>
</evidence>
<reference evidence="2" key="1">
    <citation type="submission" date="2021-03" db="EMBL/GenBank/DDBJ databases">
        <title>Acanthopleuribacteraceae sp. M133.</title>
        <authorList>
            <person name="Wang G."/>
        </authorList>
    </citation>
    <scope>NUCLEOTIDE SEQUENCE</scope>
    <source>
        <strain evidence="2">M133</strain>
    </source>
</reference>
<dbReference type="Proteomes" id="UP000663929">
    <property type="component" value="Chromosome"/>
</dbReference>